<dbReference type="InterPro" id="IPR027417">
    <property type="entry name" value="P-loop_NTPase"/>
</dbReference>
<feature type="compositionally biased region" description="Polar residues" evidence="3">
    <location>
        <begin position="272"/>
        <end position="281"/>
    </location>
</feature>
<feature type="region of interest" description="Disordered" evidence="3">
    <location>
        <begin position="616"/>
        <end position="639"/>
    </location>
</feature>
<feature type="compositionally biased region" description="Gly residues" evidence="3">
    <location>
        <begin position="1091"/>
        <end position="1101"/>
    </location>
</feature>
<dbReference type="PANTHER" id="PTHR12784:SF18">
    <property type="entry name" value="NEURON NAVIGATOR 3"/>
    <property type="match status" value="1"/>
</dbReference>
<feature type="compositionally biased region" description="Polar residues" evidence="3">
    <location>
        <begin position="1138"/>
        <end position="1157"/>
    </location>
</feature>
<evidence type="ECO:0000313" key="5">
    <source>
        <dbReference type="Ensembl" id="ENSCCRP00015015207.1"/>
    </source>
</evidence>
<dbReference type="InterPro" id="IPR039041">
    <property type="entry name" value="Nav/unc-53"/>
</dbReference>
<feature type="compositionally biased region" description="Polar residues" evidence="3">
    <location>
        <begin position="1223"/>
        <end position="1268"/>
    </location>
</feature>
<dbReference type="Ensembl" id="ENSCCRT00015015749.1">
    <property type="protein sequence ID" value="ENSCCRP00015015207.1"/>
    <property type="gene ID" value="ENSCCRG00015005976.1"/>
</dbReference>
<sequence length="2067" mass="221217">RLIKDLTHDIPDGVLLAEIIQIIANEKVEDINSCPKSHSQMIENVEACLNFLGARGVSVQGLSAEGKTLSVYLKLDNNCLMPSYTQICSSLVVFVSVSSCFKLQLQNHHKVVCLYQSNICVHCLVCFFDIESVKGIPLPGSMNGSGSVPSSTSGQQLASAIPSPTAGKTWRSKSMNMKHSATSSMLATMPSSPTASPTPPSSSDHLRPPITDSSKSAPGNQRSMLEKFRLINPRSASRTSPSVAEMALQEEDDLSEFGDEGTCSPTPPCGISKQQGKSPASSFAPPHKTNNCKNHNNKSFSQAKDKEDKNKTKSKASTPPKEEPVIVEPSKKGSKIASLIPKGSKTSAASVKKESAIPASSSIPKPGLKAPTATAKPAASQPSVPATSVPATGGEKTKLSKGGQSIYMQRSLGGLENRKTSMVSSTSTSALSGSATSGLGGGGALGGNGTVQLPQQQQHNHPNTATVAPFMYRTGSRPVTDADGGPMAHSSETGPPFSGGQNDLDPEARRMRTVKNIADLRQNLEETMSSLRGTQISHSTLETTFDTTVTTEVNGRGLPALSSRSSQMSWRLGQASSPRLQAGDAPSYTPPRSSAGTTGRYGDPSRLLYTAPLRRAAASGVRGSEPGEKGGISEAGPEVDMTGYGSDGDILAKNIHADDINKTLKKPRLEWDMSKREKNAQKSDKKFYYLTLSSFCLYSWDDSSSVSSGLSDTLDNLATDDLNPPTYSGISSRKSKAEQVCIHSSLIWAGAEDLKKVDEEMEPEMDKWKTSSPSSSCQGEDVGQKTGLSMSQTGSWRRGMSAQVGITPPRTKGTSTSLKTPGKTDDAKASEKGKAPSKSPSIQRSPSDAGKSSGDEGKKPPSGIGRPPTTSSFGFKKIPGPAGALVTASGATLASGSATLGKVPKSAGIGKGTGIGNGRKTSLDGAQHQDDAVLLGCGGSKVPLQYRSLPRPAKSSSGGSSVVGRSSGGVVGTPTSTKRRDPGKVGSGRSSPVTINQTDKEKVAGSDQEGTGLSTSPKSSPTSTQSGLRLPGSKYPDIASPTFRRLFGSKASSKPSSPGTPDSGKCPSALGSPHGTLARQASLDSPSSGTGSLGSMGGQSGGSSPLYGKTPDLCTDSLASSPASGLSLPSNARPWPPNLSSSSAGSKDTLSCQSMTSLHTSSESIELLLPHHHGPKVTRTGSVKSTLSEGMPLDRNTLPKKGLRYPPSSRQTSHEEGKEWLRSHSTGGLQDTGSPLSPPGTTSINTVSPTSMSQYNLPSTSMSRSNSIPAHDSFELYEEGHNLGGSATSLEERPRGMSRSGSFRDSTDEVHGSSLSLVSSTSSLYSKPFLFLQQIRKLRRELDASQEKVATLTSQLAANAHLVAAFEKSLANMTCRLQSLTMTAEIRRQHSSESMSSINSAASHSSMGSAKDVDDKKKKKKSWLRSSFKQAFSKKKTNKPQSSHDEFEEMTDSSLPSSPKLQHTDRQTSTTQPLDMHKNVLCECTEAEAEIILQLKNELREKELKLTDIRLEALSSAHHLDQIREAMNRMQNEIELLKAENDRLKSSGNTTPAATPAKTARPPSETSSTSSSSSRQSLGLSMNNLNITDTIMSGQTLLHDFNVELFWSNNVYAMQKKAYLIGSIGVSGKTKWDVLDGVIRRLFKEYVFRVDPLTSLGLNSDSIVCYRMGDVVRSHASEVPELLPCGYLVGDNNVITVSLKGVKEGSIDELVFDTLIPKPIIQRYLNLLMEHRRIILSGPSGTGKSYLATKLAYYIISKIGQVVTDTNLASFNVDQKSSKDLRQYLSTLAEQCNTEECEIELPSVVILDNLHHIGSLSDIFNGFLNCKYHKCPYVIGTMNQGVSSSPNLELHHNFRWVLCANHTEPVKGFLGRFLRRKLIETEIDKNMRSNDLIKIIDWIPKTWQHLNSFLEAHSSSDVTIGPRLFLSCPMDADGSRVWFTDLWNYSLVPYLLEAVREGLQLYGKRAAWEDPSKWVIDTYPWSSASLQHEGQSLLQLRPEDVGYDGYSSSKDGATSKQVSQSDTEGDPLMNMLMRLQEAANYSSTQSCDSDSASHHDDLLDSSLESAL</sequence>
<proteinExistence type="inferred from homology"/>
<dbReference type="InterPro" id="IPR057126">
    <property type="entry name" value="NAV1-like_ubiquitin-like"/>
</dbReference>
<feature type="compositionally biased region" description="Polar residues" evidence="3">
    <location>
        <begin position="172"/>
        <end position="186"/>
    </location>
</feature>
<organism evidence="5 6">
    <name type="scientific">Cyprinus carpio</name>
    <name type="common">Common carp</name>
    <dbReference type="NCBI Taxonomy" id="7962"/>
    <lineage>
        <taxon>Eukaryota</taxon>
        <taxon>Metazoa</taxon>
        <taxon>Chordata</taxon>
        <taxon>Craniata</taxon>
        <taxon>Vertebrata</taxon>
        <taxon>Euteleostomi</taxon>
        <taxon>Actinopterygii</taxon>
        <taxon>Neopterygii</taxon>
        <taxon>Teleostei</taxon>
        <taxon>Ostariophysi</taxon>
        <taxon>Cypriniformes</taxon>
        <taxon>Cyprinidae</taxon>
        <taxon>Cyprininae</taxon>
        <taxon>Cyprinus</taxon>
    </lineage>
</organism>
<dbReference type="FunFam" id="3.40.50.300:FF:000316">
    <property type="entry name" value="Putative neuron navigator 3"/>
    <property type="match status" value="1"/>
</dbReference>
<feature type="compositionally biased region" description="Low complexity" evidence="3">
    <location>
        <begin position="1392"/>
        <end position="1410"/>
    </location>
</feature>
<reference evidence="5" key="1">
    <citation type="submission" date="2025-08" db="UniProtKB">
        <authorList>
            <consortium name="Ensembl"/>
        </authorList>
    </citation>
    <scope>IDENTIFICATION</scope>
</reference>
<comment type="similarity">
    <text evidence="1">Belongs to the Nav/unc-53 family.</text>
</comment>
<dbReference type="InterPro" id="IPR003593">
    <property type="entry name" value="AAA+_ATPase"/>
</dbReference>
<evidence type="ECO:0000256" key="3">
    <source>
        <dbReference type="SAM" id="MobiDB-lite"/>
    </source>
</evidence>
<feature type="compositionally biased region" description="Low complexity" evidence="3">
    <location>
        <begin position="424"/>
        <end position="437"/>
    </location>
</feature>
<dbReference type="Gene3D" id="3.40.50.300">
    <property type="entry name" value="P-loop containing nucleotide triphosphate hydrolases"/>
    <property type="match status" value="1"/>
</dbReference>
<feature type="compositionally biased region" description="Polar residues" evidence="3">
    <location>
        <begin position="2006"/>
        <end position="2022"/>
    </location>
</feature>
<feature type="region of interest" description="Disordered" evidence="3">
    <location>
        <begin position="1280"/>
        <end position="1310"/>
    </location>
</feature>
<feature type="compositionally biased region" description="Polar residues" evidence="3">
    <location>
        <begin position="211"/>
        <end position="223"/>
    </location>
</feature>
<dbReference type="InterPro" id="IPR001715">
    <property type="entry name" value="CH_dom"/>
</dbReference>
<feature type="compositionally biased region" description="Polar residues" evidence="3">
    <location>
        <begin position="988"/>
        <end position="997"/>
    </location>
</feature>
<feature type="region of interest" description="Disordered" evidence="3">
    <location>
        <begin position="556"/>
        <end position="604"/>
    </location>
</feature>
<feature type="region of interest" description="Disordered" evidence="3">
    <location>
        <begin position="1541"/>
        <end position="1578"/>
    </location>
</feature>
<dbReference type="InterPro" id="IPR057568">
    <property type="entry name" value="CortBP2_NAV1-like_AAA_lid"/>
</dbReference>
<name>A0A8C1T1E1_CYPCA</name>
<evidence type="ECO:0000256" key="2">
    <source>
        <dbReference type="ARBA" id="ARBA00023054"/>
    </source>
</evidence>
<dbReference type="SUPFAM" id="SSF47576">
    <property type="entry name" value="Calponin-homology domain, CH-domain"/>
    <property type="match status" value="1"/>
</dbReference>
<feature type="domain" description="Calponin-homology (CH)" evidence="4">
    <location>
        <begin position="1"/>
        <end position="89"/>
    </location>
</feature>
<feature type="region of interest" description="Disordered" evidence="3">
    <location>
        <begin position="1170"/>
        <end position="1268"/>
    </location>
</feature>
<accession>A0A8C1T1E1</accession>
<dbReference type="GO" id="GO:0016887">
    <property type="term" value="F:ATP hydrolysis activity"/>
    <property type="evidence" value="ECO:0007669"/>
    <property type="project" value="InterPro"/>
</dbReference>
<feature type="compositionally biased region" description="Polar residues" evidence="3">
    <location>
        <begin position="786"/>
        <end position="795"/>
    </location>
</feature>
<feature type="compositionally biased region" description="Polar residues" evidence="3">
    <location>
        <begin position="1452"/>
        <end position="1473"/>
    </location>
</feature>
<feature type="compositionally biased region" description="Basic and acidic residues" evidence="3">
    <location>
        <begin position="822"/>
        <end position="834"/>
    </location>
</feature>
<evidence type="ECO:0000313" key="6">
    <source>
        <dbReference type="Proteomes" id="UP000694700"/>
    </source>
</evidence>
<feature type="compositionally biased region" description="Basic and acidic residues" evidence="3">
    <location>
        <begin position="759"/>
        <end position="769"/>
    </location>
</feature>
<feature type="region of interest" description="Disordered" evidence="3">
    <location>
        <begin position="142"/>
        <end position="223"/>
    </location>
</feature>
<evidence type="ECO:0000256" key="1">
    <source>
        <dbReference type="ARBA" id="ARBA00006255"/>
    </source>
</evidence>
<feature type="compositionally biased region" description="Low complexity" evidence="3">
    <location>
        <begin position="287"/>
        <end position="298"/>
    </location>
</feature>
<feature type="compositionally biased region" description="Basic and acidic residues" evidence="3">
    <location>
        <begin position="1212"/>
        <end position="1222"/>
    </location>
</feature>
<dbReference type="InterPro" id="IPR036872">
    <property type="entry name" value="CH_dom_sf"/>
</dbReference>
<dbReference type="SUPFAM" id="SSF52540">
    <property type="entry name" value="P-loop containing nucleoside triphosphate hydrolases"/>
    <property type="match status" value="2"/>
</dbReference>
<feature type="region of interest" description="Disordered" evidence="3">
    <location>
        <begin position="759"/>
        <end position="882"/>
    </location>
</feature>
<feature type="compositionally biased region" description="Low complexity" evidence="3">
    <location>
        <begin position="1010"/>
        <end position="1027"/>
    </location>
</feature>
<dbReference type="Gene3D" id="1.10.418.10">
    <property type="entry name" value="Calponin-like domain"/>
    <property type="match status" value="1"/>
</dbReference>
<feature type="compositionally biased region" description="Polar residues" evidence="3">
    <location>
        <begin position="562"/>
        <end position="579"/>
    </location>
</feature>
<feature type="compositionally biased region" description="Polar residues" evidence="3">
    <location>
        <begin position="142"/>
        <end position="158"/>
    </location>
</feature>
<protein>
    <submittedName>
        <fullName evidence="5">Neuron navigator 3</fullName>
    </submittedName>
</protein>
<feature type="compositionally biased region" description="Low complexity" evidence="3">
    <location>
        <begin position="1117"/>
        <end position="1130"/>
    </location>
</feature>
<dbReference type="SMART" id="SM00382">
    <property type="entry name" value="AAA"/>
    <property type="match status" value="1"/>
</dbReference>
<feature type="region of interest" description="Disordered" evidence="3">
    <location>
        <begin position="1388"/>
        <end position="1474"/>
    </location>
</feature>
<dbReference type="Pfam" id="PF25408">
    <property type="entry name" value="AAA_lid_NAV1"/>
    <property type="match status" value="1"/>
</dbReference>
<feature type="region of interest" description="Disordered" evidence="3">
    <location>
        <begin position="897"/>
        <end position="1157"/>
    </location>
</feature>
<dbReference type="PROSITE" id="PS50021">
    <property type="entry name" value="CH"/>
    <property type="match status" value="1"/>
</dbReference>
<feature type="compositionally biased region" description="Low complexity" evidence="3">
    <location>
        <begin position="1048"/>
        <end position="1059"/>
    </location>
</feature>
<dbReference type="Proteomes" id="UP000694700">
    <property type="component" value="Unplaced"/>
</dbReference>
<feature type="compositionally biased region" description="Low complexity" evidence="3">
    <location>
        <begin position="356"/>
        <end position="379"/>
    </location>
</feature>
<feature type="compositionally biased region" description="Gly residues" evidence="3">
    <location>
        <begin position="438"/>
        <end position="449"/>
    </location>
</feature>
<feature type="compositionally biased region" description="Polar residues" evidence="3">
    <location>
        <begin position="380"/>
        <end position="390"/>
    </location>
</feature>
<dbReference type="InterPro" id="IPR003959">
    <property type="entry name" value="ATPase_AAA_core"/>
</dbReference>
<feature type="region of interest" description="Disordered" evidence="3">
    <location>
        <begin position="2039"/>
        <end position="2067"/>
    </location>
</feature>
<feature type="compositionally biased region" description="Low complexity" evidence="3">
    <location>
        <begin position="955"/>
        <end position="965"/>
    </location>
</feature>
<dbReference type="Pfam" id="PF23092">
    <property type="entry name" value="Ubiquitin_6"/>
    <property type="match status" value="1"/>
</dbReference>
<evidence type="ECO:0000259" key="4">
    <source>
        <dbReference type="PROSITE" id="PS50021"/>
    </source>
</evidence>
<dbReference type="GO" id="GO:0022008">
    <property type="term" value="P:neurogenesis"/>
    <property type="evidence" value="ECO:0007669"/>
    <property type="project" value="InterPro"/>
</dbReference>
<dbReference type="Pfam" id="PF00004">
    <property type="entry name" value="AAA"/>
    <property type="match status" value="1"/>
</dbReference>
<dbReference type="PANTHER" id="PTHR12784">
    <property type="entry name" value="STEERIN"/>
    <property type="match status" value="1"/>
</dbReference>
<feature type="region of interest" description="Disordered" evidence="3">
    <location>
        <begin position="477"/>
        <end position="506"/>
    </location>
</feature>
<feature type="compositionally biased region" description="Low complexity" evidence="3">
    <location>
        <begin position="1550"/>
        <end position="1578"/>
    </location>
</feature>
<feature type="compositionally biased region" description="Polar residues" evidence="3">
    <location>
        <begin position="1179"/>
        <end position="1188"/>
    </location>
</feature>
<feature type="region of interest" description="Disordered" evidence="3">
    <location>
        <begin position="254"/>
        <end position="462"/>
    </location>
</feature>
<dbReference type="GO" id="GO:0005524">
    <property type="term" value="F:ATP binding"/>
    <property type="evidence" value="ECO:0007669"/>
    <property type="project" value="InterPro"/>
</dbReference>
<feature type="region of interest" description="Disordered" evidence="3">
    <location>
        <begin position="2005"/>
        <end position="2025"/>
    </location>
</feature>
<keyword evidence="2" id="KW-0175">Coiled coil</keyword>